<dbReference type="RefSeq" id="XP_064724733.1">
    <property type="nucleotide sequence ID" value="XM_064879496.1"/>
</dbReference>
<keyword evidence="1" id="KW-1133">Transmembrane helix</keyword>
<comment type="caution">
    <text evidence="2">The sequence shown here is derived from an EMBL/GenBank/DDBJ whole genome shotgun (WGS) entry which is preliminary data.</text>
</comment>
<evidence type="ECO:0000313" key="2">
    <source>
        <dbReference type="EMBL" id="KAK5936643.1"/>
    </source>
</evidence>
<protein>
    <submittedName>
        <fullName evidence="2">Uncharacterized protein</fullName>
    </submittedName>
</protein>
<keyword evidence="1" id="KW-0812">Transmembrane</keyword>
<organism evidence="2 3">
    <name type="scientific">Knufia obscura</name>
    <dbReference type="NCBI Taxonomy" id="1635080"/>
    <lineage>
        <taxon>Eukaryota</taxon>
        <taxon>Fungi</taxon>
        <taxon>Dikarya</taxon>
        <taxon>Ascomycota</taxon>
        <taxon>Pezizomycotina</taxon>
        <taxon>Eurotiomycetes</taxon>
        <taxon>Chaetothyriomycetidae</taxon>
        <taxon>Chaetothyriales</taxon>
        <taxon>Trichomeriaceae</taxon>
        <taxon>Knufia</taxon>
    </lineage>
</organism>
<evidence type="ECO:0000313" key="3">
    <source>
        <dbReference type="Proteomes" id="UP001334248"/>
    </source>
</evidence>
<keyword evidence="1" id="KW-0472">Membrane</keyword>
<reference evidence="2 3" key="1">
    <citation type="journal article" date="2023" name="Res Sq">
        <title>Genomic and morphological characterization of Knufia obscura isolated from the Mars 2020 spacecraft assembly facility.</title>
        <authorList>
            <person name="Chander A.M."/>
            <person name="Teixeira M.M."/>
            <person name="Singh N.K."/>
            <person name="Williams M.P."/>
            <person name="Parker C.W."/>
            <person name="Leo P."/>
            <person name="Stajich J.E."/>
            <person name="Torok T."/>
            <person name="Tighe S."/>
            <person name="Mason C.E."/>
            <person name="Venkateswaran K."/>
        </authorList>
    </citation>
    <scope>NUCLEOTIDE SEQUENCE [LARGE SCALE GENOMIC DNA]</scope>
    <source>
        <strain evidence="2 3">CCFEE 5817</strain>
    </source>
</reference>
<sequence>MSYGFDNKRDEAYMEGPLSSATTTLMRVAGGWGNISGPSIFMLRSLVAGSTTAMSFGLTGATISAVIFRTATIPFIISTSIGFIVGVVGFYKDCIAKASISLDLYPKILQLHLDQNFPWRGFRAWPLKDFRAAEFARSWTLKSMLLVSWLTAQPALDQIFEAKEKALIAEACARPDVVDETTGETVYGEEHAKF</sequence>
<feature type="transmembrane region" description="Helical" evidence="1">
    <location>
        <begin position="73"/>
        <end position="91"/>
    </location>
</feature>
<evidence type="ECO:0000256" key="1">
    <source>
        <dbReference type="SAM" id="Phobius"/>
    </source>
</evidence>
<dbReference type="Proteomes" id="UP001334248">
    <property type="component" value="Unassembled WGS sequence"/>
</dbReference>
<gene>
    <name evidence="2" type="ORF">PMZ80_011108</name>
</gene>
<accession>A0ABR0R7Q5</accession>
<dbReference type="EMBL" id="JAVHJV010000025">
    <property type="protein sequence ID" value="KAK5936643.1"/>
    <property type="molecule type" value="Genomic_DNA"/>
</dbReference>
<proteinExistence type="predicted"/>
<dbReference type="GeneID" id="90004557"/>
<keyword evidence="3" id="KW-1185">Reference proteome</keyword>
<feature type="transmembrane region" description="Helical" evidence="1">
    <location>
        <begin position="46"/>
        <end position="67"/>
    </location>
</feature>
<name>A0ABR0R7Q5_9EURO</name>